<dbReference type="Proteomes" id="UP000054928">
    <property type="component" value="Unassembled WGS sequence"/>
</dbReference>
<name>A0A0P1AB96_PLAHL</name>
<dbReference type="EMBL" id="CCYD01000290">
    <property type="protein sequence ID" value="CEG37672.1"/>
    <property type="molecule type" value="Genomic_DNA"/>
</dbReference>
<evidence type="ECO:0000313" key="1">
    <source>
        <dbReference type="EMBL" id="CEG37672.1"/>
    </source>
</evidence>
<keyword evidence="2" id="KW-1185">Reference proteome</keyword>
<dbReference type="AlphaFoldDB" id="A0A0P1AB96"/>
<sequence length="295" mass="34460">MTITDLARQMQKYLLTRSDTKELVLQTWLKDNVSPIVIFDFLGVKTMSGLVGDEDALALCLWYVRMYWDVWCPDHVNTSFKYSTFLALFKKMSSDDTVKTLFTDSRYKILDKEVDFGFGSHLKNLKFMSIRSRWLLKDYKPQTIFRSFFPSGEFTDRSHETLQVIAFINQYRSQDTFTKKATGPALKDLATGMLDYISDPSTMIEVDKMTPPIYWQIFVAQHAENERLLSRWHEYTTEWSVKHKLAFEDVIKLDVPTSLQVAERETLKRKSAAVVHTNELQREGSPAHKKLRRNP</sequence>
<organism evidence="1 2">
    <name type="scientific">Plasmopara halstedii</name>
    <name type="common">Downy mildew of sunflower</name>
    <dbReference type="NCBI Taxonomy" id="4781"/>
    <lineage>
        <taxon>Eukaryota</taxon>
        <taxon>Sar</taxon>
        <taxon>Stramenopiles</taxon>
        <taxon>Oomycota</taxon>
        <taxon>Peronosporomycetes</taxon>
        <taxon>Peronosporales</taxon>
        <taxon>Peronosporaceae</taxon>
        <taxon>Plasmopara</taxon>
    </lineage>
</organism>
<reference evidence="2" key="1">
    <citation type="submission" date="2014-09" db="EMBL/GenBank/DDBJ databases">
        <authorList>
            <person name="Sharma Rahul"/>
            <person name="Thines Marco"/>
        </authorList>
    </citation>
    <scope>NUCLEOTIDE SEQUENCE [LARGE SCALE GENOMIC DNA]</scope>
</reference>
<evidence type="ECO:0000313" key="2">
    <source>
        <dbReference type="Proteomes" id="UP000054928"/>
    </source>
</evidence>
<accession>A0A0P1AB96</accession>
<proteinExistence type="predicted"/>
<protein>
    <submittedName>
        <fullName evidence="1">Uncharacterized protein</fullName>
    </submittedName>
</protein>
<dbReference type="GeneID" id="36400786"/>
<dbReference type="RefSeq" id="XP_024574041.1">
    <property type="nucleotide sequence ID" value="XM_024723022.1"/>
</dbReference>